<gene>
    <name evidence="1" type="ORF">JF922_19845</name>
</gene>
<organism evidence="1 2">
    <name type="scientific">Candidatus Nephthysia bennettiae</name>
    <dbReference type="NCBI Taxonomy" id="3127016"/>
    <lineage>
        <taxon>Bacteria</taxon>
        <taxon>Bacillati</taxon>
        <taxon>Candidatus Dormiibacterota</taxon>
        <taxon>Candidatus Dormibacteria</taxon>
        <taxon>Candidatus Dormibacterales</taxon>
        <taxon>Candidatus Dormibacteraceae</taxon>
        <taxon>Candidatus Nephthysia</taxon>
    </lineage>
</organism>
<accession>A0A934K7I6</accession>
<sequence length="144" mass="15930">MTIGRRQVLAMLAAGQITTDEADRLITALDSLDQPAGALEHVAPRPVAPRYLRVVVDMHQDAASPIKVNVRVPLQVLRAGVKLASLIPPQAQEQVNNALRQRGVPFDLTHVRPENLDQFIDRLTDLSVAVDQKQNDLKIKVFCE</sequence>
<proteinExistence type="predicted"/>
<keyword evidence="2" id="KW-1185">Reference proteome</keyword>
<comment type="caution">
    <text evidence="1">The sequence shown here is derived from an EMBL/GenBank/DDBJ whole genome shotgun (WGS) entry which is preliminary data.</text>
</comment>
<evidence type="ECO:0000313" key="1">
    <source>
        <dbReference type="EMBL" id="MBJ7600314.1"/>
    </source>
</evidence>
<protein>
    <recommendedName>
        <fullName evidence="3">DUF2089 domain-containing protein</fullName>
    </recommendedName>
</protein>
<dbReference type="RefSeq" id="WP_338204087.1">
    <property type="nucleotide sequence ID" value="NZ_JAEKNR010000198.1"/>
</dbReference>
<reference evidence="1" key="1">
    <citation type="submission" date="2020-10" db="EMBL/GenBank/DDBJ databases">
        <title>Ca. Dormibacterota MAGs.</title>
        <authorList>
            <person name="Montgomery K."/>
        </authorList>
    </citation>
    <scope>NUCLEOTIDE SEQUENCE [LARGE SCALE GENOMIC DNA]</scope>
    <source>
        <strain evidence="1">SC8812_S17_10</strain>
    </source>
</reference>
<dbReference type="Proteomes" id="UP000612893">
    <property type="component" value="Unassembled WGS sequence"/>
</dbReference>
<evidence type="ECO:0008006" key="3">
    <source>
        <dbReference type="Google" id="ProtNLM"/>
    </source>
</evidence>
<dbReference type="EMBL" id="JAEKNR010000198">
    <property type="protein sequence ID" value="MBJ7600314.1"/>
    <property type="molecule type" value="Genomic_DNA"/>
</dbReference>
<evidence type="ECO:0000313" key="2">
    <source>
        <dbReference type="Proteomes" id="UP000612893"/>
    </source>
</evidence>
<name>A0A934K7I6_9BACT</name>
<dbReference type="AlphaFoldDB" id="A0A934K7I6"/>